<feature type="domain" description="tRNA-guanine(15) transglycosylase-like" evidence="4">
    <location>
        <begin position="15"/>
        <end position="401"/>
    </location>
</feature>
<dbReference type="NCBIfam" id="TIGR00430">
    <property type="entry name" value="Q_tRNA_tgt"/>
    <property type="match status" value="1"/>
</dbReference>
<dbReference type="AlphaFoldDB" id="A0A1G2CKL3"/>
<comment type="caution">
    <text evidence="5">The sequence shown here is derived from an EMBL/GenBank/DDBJ whole genome shotgun (WGS) entry which is preliminary data.</text>
</comment>
<keyword evidence="2" id="KW-0808">Transferase</keyword>
<dbReference type="GO" id="GO:0002099">
    <property type="term" value="P:tRNA wobble guanine modification"/>
    <property type="evidence" value="ECO:0007669"/>
    <property type="project" value="TreeGrafter"/>
</dbReference>
<evidence type="ECO:0000259" key="4">
    <source>
        <dbReference type="Pfam" id="PF01702"/>
    </source>
</evidence>
<dbReference type="Proteomes" id="UP000178348">
    <property type="component" value="Unassembled WGS sequence"/>
</dbReference>
<dbReference type="EMBL" id="MHLB01000027">
    <property type="protein sequence ID" value="OGZ01943.1"/>
    <property type="molecule type" value="Genomic_DNA"/>
</dbReference>
<dbReference type="PANTHER" id="PTHR46499:SF1">
    <property type="entry name" value="QUEUINE TRNA-RIBOSYLTRANSFERASE"/>
    <property type="match status" value="1"/>
</dbReference>
<dbReference type="GO" id="GO:0008479">
    <property type="term" value="F:tRNA-guanosine(34) queuine transglycosylase activity"/>
    <property type="evidence" value="ECO:0007669"/>
    <property type="project" value="InterPro"/>
</dbReference>
<dbReference type="InterPro" id="IPR036511">
    <property type="entry name" value="TGT-like_sf"/>
</dbReference>
<evidence type="ECO:0000256" key="2">
    <source>
        <dbReference type="ARBA" id="ARBA00022679"/>
    </source>
</evidence>
<dbReference type="SUPFAM" id="SSF51713">
    <property type="entry name" value="tRNA-guanine transglycosylase"/>
    <property type="match status" value="1"/>
</dbReference>
<evidence type="ECO:0000256" key="1">
    <source>
        <dbReference type="ARBA" id="ARBA00022676"/>
    </source>
</evidence>
<name>A0A1G2CKL3_9BACT</name>
<evidence type="ECO:0000256" key="3">
    <source>
        <dbReference type="ARBA" id="ARBA00022694"/>
    </source>
</evidence>
<dbReference type="PANTHER" id="PTHR46499">
    <property type="entry name" value="QUEUINE TRNA-RIBOSYLTRANSFERASE"/>
    <property type="match status" value="1"/>
</dbReference>
<sequence>MTLVFELVHKDTRSRARIGRITTPHGVIETPSYVIVGTDAAVRCLEPEDIPKTNTQAIIANTYHLWRSLGDEGLANFPGVHKEMQWNGPIMTDSGGFQVFSMGASREHGVGKKPQIADRKSLIADEPVEKGVVRVTESGVYFDDPSTSSGNNNGEEVYLDAELSMKIQEQLDADIVFAFDEPSSPLHDKEYTRDAMERTHRWAVRSLEAKTSLQKIYGIVQGGTFEDLRKESAEYIGALPFDGIGIGGSFGSSFGSSTENTLKELEWTIPFLPERKPRHLLGMGKIADLFYGVEAGIDTFDCVIPTREARHKSLWTSRGRMDIGKGVHGTDGGVIAEDCGCPVCADLRVERRELHQMFKIKNPEAGRLATIHNVYFFNDLMSQMRDALREGRFGEFKGEYLGRLAK</sequence>
<evidence type="ECO:0000313" key="6">
    <source>
        <dbReference type="Proteomes" id="UP000178348"/>
    </source>
</evidence>
<accession>A0A1G2CKL3</accession>
<dbReference type="InterPro" id="IPR050076">
    <property type="entry name" value="ArchSynthase1/Queuine_TRR"/>
</dbReference>
<keyword evidence="3" id="KW-0819">tRNA processing</keyword>
<dbReference type="Gene3D" id="3.20.20.105">
    <property type="entry name" value="Queuine tRNA-ribosyltransferase-like"/>
    <property type="match status" value="1"/>
</dbReference>
<dbReference type="GO" id="GO:0005737">
    <property type="term" value="C:cytoplasm"/>
    <property type="evidence" value="ECO:0007669"/>
    <property type="project" value="TreeGrafter"/>
</dbReference>
<keyword evidence="1" id="KW-0328">Glycosyltransferase</keyword>
<organism evidence="5 6">
    <name type="scientific">Candidatus Liptonbacteria bacterium RIFCSPLOWO2_01_FULL_53_13</name>
    <dbReference type="NCBI Taxonomy" id="1798651"/>
    <lineage>
        <taxon>Bacteria</taxon>
        <taxon>Candidatus Liptoniibacteriota</taxon>
    </lineage>
</organism>
<dbReference type="InterPro" id="IPR004803">
    <property type="entry name" value="TGT"/>
</dbReference>
<dbReference type="Pfam" id="PF01702">
    <property type="entry name" value="TGT"/>
    <property type="match status" value="1"/>
</dbReference>
<gene>
    <name evidence="5" type="ORF">A2946_04230</name>
</gene>
<evidence type="ECO:0000313" key="5">
    <source>
        <dbReference type="EMBL" id="OGZ01943.1"/>
    </source>
</evidence>
<protein>
    <recommendedName>
        <fullName evidence="4">tRNA-guanine(15) transglycosylase-like domain-containing protein</fullName>
    </recommendedName>
</protein>
<dbReference type="InterPro" id="IPR002616">
    <property type="entry name" value="tRNA_ribo_trans-like"/>
</dbReference>
<dbReference type="NCBIfam" id="TIGR00449">
    <property type="entry name" value="tgt_general"/>
    <property type="match status" value="1"/>
</dbReference>
<proteinExistence type="predicted"/>
<reference evidence="5 6" key="1">
    <citation type="journal article" date="2016" name="Nat. Commun.">
        <title>Thousands of microbial genomes shed light on interconnected biogeochemical processes in an aquifer system.</title>
        <authorList>
            <person name="Anantharaman K."/>
            <person name="Brown C.T."/>
            <person name="Hug L.A."/>
            <person name="Sharon I."/>
            <person name="Castelle C.J."/>
            <person name="Probst A.J."/>
            <person name="Thomas B.C."/>
            <person name="Singh A."/>
            <person name="Wilkins M.J."/>
            <person name="Karaoz U."/>
            <person name="Brodie E.L."/>
            <person name="Williams K.H."/>
            <person name="Hubbard S.S."/>
            <person name="Banfield J.F."/>
        </authorList>
    </citation>
    <scope>NUCLEOTIDE SEQUENCE [LARGE SCALE GENOMIC DNA]</scope>
</reference>